<dbReference type="InterPro" id="IPR013087">
    <property type="entry name" value="Znf_C2H2_type"/>
</dbReference>
<sequence>MDSPIEVARQTHEELERLEKGLYTLLSRPTPSHEVKLQNEHKSSQMLDRISARVVALNSLYEDEDTRKAELELLSAPAQQSDLSEFYTRLGKIQEHYAKYPDAGTSSFDLEIAAFLDEPGQDGDDDYEEEDPIALLFSGEEGYGKYLDLYANHTEYNNLKNIGKRPGYLQYLDLLLEAQNGPVHADLPRETRFTKDHETYIKNLHNYLLSFTKKTQPLVDVDSRQRELATEFEKSWEANEVEGWEEKSEKSHVNGDSAGIWCSACQKQYSKQTVYDAHLTSKKHIKATAKQAASGEPASNPNGTNTPEAPQPITQSAAKARIRTSAYYTHLVTDLLVKLVPTLNETKSNVERRFSLTAREREQELLEQAKPTAPPPATAVDGAAEEEEEEERIYNPLKLPLGWDGKPIPYWLYKLHGLGVEYRCEICSDHVYMGRKNFDRHFQESRHAFGMRALGLPNTKHFHEITRIEDALALAEKLKQEGRHEIFEQETMEELEDDEGNVYNRKTYDDLKKQGLI</sequence>
<name>A0A8H5BH10_9AGAR</name>
<dbReference type="Pfam" id="PF12171">
    <property type="entry name" value="zf-C2H2_jaz"/>
    <property type="match status" value="1"/>
</dbReference>
<keyword evidence="4" id="KW-0862">Zinc</keyword>
<keyword evidence="2" id="KW-0479">Metal-binding</keyword>
<dbReference type="InterPro" id="IPR024598">
    <property type="entry name" value="SF3a60/Prp9_C"/>
</dbReference>
<dbReference type="GO" id="GO:0008270">
    <property type="term" value="F:zinc ion binding"/>
    <property type="evidence" value="ECO:0007669"/>
    <property type="project" value="UniProtKB-KW"/>
</dbReference>
<feature type="compositionally biased region" description="Polar residues" evidence="6">
    <location>
        <begin position="297"/>
        <end position="311"/>
    </location>
</feature>
<dbReference type="Proteomes" id="UP000567179">
    <property type="component" value="Unassembled WGS sequence"/>
</dbReference>
<accession>A0A8H5BH10</accession>
<dbReference type="EMBL" id="JAACJJ010000028">
    <property type="protein sequence ID" value="KAF5322298.1"/>
    <property type="molecule type" value="Genomic_DNA"/>
</dbReference>
<dbReference type="Pfam" id="PF16837">
    <property type="entry name" value="SF3A3"/>
    <property type="match status" value="1"/>
</dbReference>
<dbReference type="InterPro" id="IPR021966">
    <property type="entry name" value="SF3a60_bindingd"/>
</dbReference>
<dbReference type="OrthoDB" id="2160351at2759"/>
<evidence type="ECO:0000256" key="2">
    <source>
        <dbReference type="ARBA" id="ARBA00022723"/>
    </source>
</evidence>
<evidence type="ECO:0000259" key="7">
    <source>
        <dbReference type="PROSITE" id="PS00028"/>
    </source>
</evidence>
<evidence type="ECO:0000256" key="1">
    <source>
        <dbReference type="ARBA" id="ARBA00004123"/>
    </source>
</evidence>
<dbReference type="PANTHER" id="PTHR12786">
    <property type="entry name" value="SPLICING FACTOR SF3A-RELATED"/>
    <property type="match status" value="1"/>
</dbReference>
<dbReference type="Pfam" id="PF11931">
    <property type="entry name" value="SF3a60_Prp9_C"/>
    <property type="match status" value="1"/>
</dbReference>
<gene>
    <name evidence="8" type="ORF">D9619_000490</name>
</gene>
<dbReference type="AlphaFoldDB" id="A0A8H5BH10"/>
<evidence type="ECO:0000256" key="3">
    <source>
        <dbReference type="ARBA" id="ARBA00022771"/>
    </source>
</evidence>
<keyword evidence="3" id="KW-0863">Zinc-finger</keyword>
<comment type="subcellular location">
    <subcellularLocation>
        <location evidence="1">Nucleus</location>
    </subcellularLocation>
</comment>
<dbReference type="GO" id="GO:0005681">
    <property type="term" value="C:spliceosomal complex"/>
    <property type="evidence" value="ECO:0007669"/>
    <property type="project" value="InterPro"/>
</dbReference>
<dbReference type="InterPro" id="IPR022755">
    <property type="entry name" value="Znf_C2H2_jaz"/>
</dbReference>
<protein>
    <recommendedName>
        <fullName evidence="7">C2H2-type domain-containing protein</fullName>
    </recommendedName>
</protein>
<dbReference type="InterPro" id="IPR051421">
    <property type="entry name" value="RNA_Proc_DNA_Dmg_Regulator"/>
</dbReference>
<keyword evidence="9" id="KW-1185">Reference proteome</keyword>
<evidence type="ECO:0000256" key="6">
    <source>
        <dbReference type="SAM" id="MobiDB-lite"/>
    </source>
</evidence>
<comment type="caution">
    <text evidence="8">The sequence shown here is derived from an EMBL/GenBank/DDBJ whole genome shotgun (WGS) entry which is preliminary data.</text>
</comment>
<dbReference type="PANTHER" id="PTHR12786:SF2">
    <property type="entry name" value="SPLICING FACTOR 3A SUBUNIT 3"/>
    <property type="match status" value="1"/>
</dbReference>
<evidence type="ECO:0000313" key="9">
    <source>
        <dbReference type="Proteomes" id="UP000567179"/>
    </source>
</evidence>
<reference evidence="8 9" key="1">
    <citation type="journal article" date="2020" name="ISME J.">
        <title>Uncovering the hidden diversity of litter-decomposition mechanisms in mushroom-forming fungi.</title>
        <authorList>
            <person name="Floudas D."/>
            <person name="Bentzer J."/>
            <person name="Ahren D."/>
            <person name="Johansson T."/>
            <person name="Persson P."/>
            <person name="Tunlid A."/>
        </authorList>
    </citation>
    <scope>NUCLEOTIDE SEQUENCE [LARGE SCALE GENOMIC DNA]</scope>
    <source>
        <strain evidence="8 9">CBS 101986</strain>
    </source>
</reference>
<proteinExistence type="predicted"/>
<feature type="domain" description="C2H2-type" evidence="7">
    <location>
        <begin position="262"/>
        <end position="284"/>
    </location>
</feature>
<dbReference type="InterPro" id="IPR003604">
    <property type="entry name" value="Matrin/U1-like-C_Znf_C2H2"/>
</dbReference>
<dbReference type="Pfam" id="PF12108">
    <property type="entry name" value="SF3a60_bindingd"/>
    <property type="match status" value="1"/>
</dbReference>
<dbReference type="GO" id="GO:0000398">
    <property type="term" value="P:mRNA splicing, via spliceosome"/>
    <property type="evidence" value="ECO:0007669"/>
    <property type="project" value="InterPro"/>
</dbReference>
<dbReference type="SUPFAM" id="SSF57667">
    <property type="entry name" value="beta-beta-alpha zinc fingers"/>
    <property type="match status" value="1"/>
</dbReference>
<dbReference type="GO" id="GO:0003723">
    <property type="term" value="F:RNA binding"/>
    <property type="evidence" value="ECO:0007669"/>
    <property type="project" value="InterPro"/>
</dbReference>
<feature type="region of interest" description="Disordered" evidence="6">
    <location>
        <begin position="286"/>
        <end position="311"/>
    </location>
</feature>
<evidence type="ECO:0000256" key="5">
    <source>
        <dbReference type="ARBA" id="ARBA00023242"/>
    </source>
</evidence>
<evidence type="ECO:0000256" key="4">
    <source>
        <dbReference type="ARBA" id="ARBA00022833"/>
    </source>
</evidence>
<dbReference type="SMART" id="SM00451">
    <property type="entry name" value="ZnF_U1"/>
    <property type="match status" value="1"/>
</dbReference>
<organism evidence="8 9">
    <name type="scientific">Psilocybe cf. subviscida</name>
    <dbReference type="NCBI Taxonomy" id="2480587"/>
    <lineage>
        <taxon>Eukaryota</taxon>
        <taxon>Fungi</taxon>
        <taxon>Dikarya</taxon>
        <taxon>Basidiomycota</taxon>
        <taxon>Agaricomycotina</taxon>
        <taxon>Agaricomycetes</taxon>
        <taxon>Agaricomycetidae</taxon>
        <taxon>Agaricales</taxon>
        <taxon>Agaricineae</taxon>
        <taxon>Strophariaceae</taxon>
        <taxon>Psilocybe</taxon>
    </lineage>
</organism>
<keyword evidence="5" id="KW-0539">Nucleus</keyword>
<dbReference type="InterPro" id="IPR031774">
    <property type="entry name" value="SF3A3_dom"/>
</dbReference>
<evidence type="ECO:0000313" key="8">
    <source>
        <dbReference type="EMBL" id="KAF5322298.1"/>
    </source>
</evidence>
<dbReference type="InterPro" id="IPR036236">
    <property type="entry name" value="Znf_C2H2_sf"/>
</dbReference>
<dbReference type="PROSITE" id="PS00028">
    <property type="entry name" value="ZINC_FINGER_C2H2_1"/>
    <property type="match status" value="1"/>
</dbReference>
<dbReference type="Gene3D" id="3.30.160.60">
    <property type="entry name" value="Classic Zinc Finger"/>
    <property type="match status" value="1"/>
</dbReference>